<dbReference type="AlphaFoldDB" id="A0AAX4PBK3"/>
<proteinExistence type="inferred from homology"/>
<dbReference type="PANTHER" id="PTHR12214:SF0">
    <property type="entry name" value="LD29489P"/>
    <property type="match status" value="1"/>
</dbReference>
<name>A0AAX4PBK3_9CHLO</name>
<evidence type="ECO:0000256" key="4">
    <source>
        <dbReference type="SAM" id="MobiDB-lite"/>
    </source>
</evidence>
<sequence>MAPRRERRVRKGIRRRARSESEEDDGAVEELETQGAEVVAAAFARSEGLPPRKRLGVGVGGGRGGNKLSFADEEEAEGTASRIKKRRGRLGESLVHGDDGGSMLAQSAAAQRRSLGREMASHLSSAGEYTAERLRQLREANRRNTEALAEVSMRGTFKPQGTGSVVAMQENRGDRDERDVVVQEKEEEGGAPATTIPTRAEIEAARSDRAKRRRRGEVPAVVPVHGGPGLGRRSGDLSSDEDDGDERVAFKFYEDDRPTRPDVAADVGDLGVGPAPASGGFDLRSRADAAANRLARAAAEMEASEGSRDGELDRLRARLEDAEDRGRVAAGKLEVARERYEYLQLTRRYFADLCECLQEKAPIIEECEERAEEAERRAAGGLRWRLGAARSIHFGALQAGVLLAMATAAAGDPGPEGRARIREEVVRARADLLGRHLGGRDAPGGVEGEREAMDAVLTWQAEGYDSHLGGGLAEDFLRDEPGPPPPVVAGRAEVEEILEFSHEICRDASEEFCSLDLIARRIEDFKHRARAAYFQAYVPESLPQLVSPYVRLELLRWDPLRPAQRQSPGSGDPGAREKPLESMGWHRALAGYGRPGRGGEKGKPDPDASLLGVLVDKLALPRLRFLVQECWDPTSEPQSRVLRRAVSEAAAAAPDGSEALTEVILLVKNGLHASLEGCSVPLWPDRVAGLVPGCRGFVAHAVRRAAGAFAGALLFDGLLDRPTITKLAVQGIFCGKLLPYLRTLTRSDPESLARILCRLCGSVPTAWRQSGMEELKPLLDFACDCRRNWQGNEKMAGVSGELGKLLQSMGRGA</sequence>
<evidence type="ECO:0000259" key="5">
    <source>
        <dbReference type="Pfam" id="PF07842"/>
    </source>
</evidence>
<dbReference type="GO" id="GO:0005634">
    <property type="term" value="C:nucleus"/>
    <property type="evidence" value="ECO:0007669"/>
    <property type="project" value="UniProtKB-SubCell"/>
</dbReference>
<feature type="compositionally biased region" description="Acidic residues" evidence="4">
    <location>
        <begin position="21"/>
        <end position="32"/>
    </location>
</feature>
<evidence type="ECO:0000313" key="6">
    <source>
        <dbReference type="EMBL" id="WZN63151.1"/>
    </source>
</evidence>
<dbReference type="InterPro" id="IPR022783">
    <property type="entry name" value="GCFC_dom"/>
</dbReference>
<comment type="subcellular location">
    <subcellularLocation>
        <location evidence="1">Nucleus</location>
    </subcellularLocation>
</comment>
<keyword evidence="7" id="KW-1185">Reference proteome</keyword>
<dbReference type="GO" id="GO:0003677">
    <property type="term" value="F:DNA binding"/>
    <property type="evidence" value="ECO:0007669"/>
    <property type="project" value="InterPro"/>
</dbReference>
<keyword evidence="3" id="KW-0539">Nucleus</keyword>
<feature type="region of interest" description="Disordered" evidence="4">
    <location>
        <begin position="167"/>
        <end position="244"/>
    </location>
</feature>
<dbReference type="EMBL" id="CP151507">
    <property type="protein sequence ID" value="WZN63151.1"/>
    <property type="molecule type" value="Genomic_DNA"/>
</dbReference>
<dbReference type="InterPro" id="IPR012890">
    <property type="entry name" value="GCFC2-like"/>
</dbReference>
<dbReference type="Proteomes" id="UP001472866">
    <property type="component" value="Chromosome 07"/>
</dbReference>
<evidence type="ECO:0000313" key="7">
    <source>
        <dbReference type="Proteomes" id="UP001472866"/>
    </source>
</evidence>
<feature type="region of interest" description="Disordered" evidence="4">
    <location>
        <begin position="50"/>
        <end position="128"/>
    </location>
</feature>
<evidence type="ECO:0000256" key="2">
    <source>
        <dbReference type="ARBA" id="ARBA00010801"/>
    </source>
</evidence>
<evidence type="ECO:0000256" key="3">
    <source>
        <dbReference type="ARBA" id="ARBA00023242"/>
    </source>
</evidence>
<organism evidence="6 7">
    <name type="scientific">Chloropicon roscoffensis</name>
    <dbReference type="NCBI Taxonomy" id="1461544"/>
    <lineage>
        <taxon>Eukaryota</taxon>
        <taxon>Viridiplantae</taxon>
        <taxon>Chlorophyta</taxon>
        <taxon>Chloropicophyceae</taxon>
        <taxon>Chloropicales</taxon>
        <taxon>Chloropicaceae</taxon>
        <taxon>Chloropicon</taxon>
    </lineage>
</organism>
<dbReference type="GO" id="GO:0000398">
    <property type="term" value="P:mRNA splicing, via spliceosome"/>
    <property type="evidence" value="ECO:0007669"/>
    <property type="project" value="InterPro"/>
</dbReference>
<feature type="region of interest" description="Disordered" evidence="4">
    <location>
        <begin position="1"/>
        <end position="32"/>
    </location>
</feature>
<feature type="domain" description="GCF C-terminal" evidence="5">
    <location>
        <begin position="515"/>
        <end position="657"/>
    </location>
</feature>
<dbReference type="PANTHER" id="PTHR12214">
    <property type="entry name" value="GC-RICH SEQUENCE DNA-BINDING FACTOR"/>
    <property type="match status" value="1"/>
</dbReference>
<protein>
    <submittedName>
        <fullName evidence="6">Transcriptional repressor</fullName>
    </submittedName>
</protein>
<evidence type="ECO:0000256" key="1">
    <source>
        <dbReference type="ARBA" id="ARBA00004123"/>
    </source>
</evidence>
<reference evidence="6 7" key="1">
    <citation type="submission" date="2024-03" db="EMBL/GenBank/DDBJ databases">
        <title>Complete genome sequence of the green alga Chloropicon roscoffensis RCC1871.</title>
        <authorList>
            <person name="Lemieux C."/>
            <person name="Pombert J.-F."/>
            <person name="Otis C."/>
            <person name="Turmel M."/>
        </authorList>
    </citation>
    <scope>NUCLEOTIDE SEQUENCE [LARGE SCALE GENOMIC DNA]</scope>
    <source>
        <strain evidence="6 7">RCC1871</strain>
    </source>
</reference>
<dbReference type="Pfam" id="PF07842">
    <property type="entry name" value="GCFC"/>
    <property type="match status" value="1"/>
</dbReference>
<gene>
    <name evidence="6" type="ORF">HKI87_07g46960</name>
</gene>
<feature type="compositionally biased region" description="Basic and acidic residues" evidence="4">
    <location>
        <begin position="171"/>
        <end position="184"/>
    </location>
</feature>
<accession>A0AAX4PBK3</accession>
<comment type="similarity">
    <text evidence="2">Belongs to the GCF family.</text>
</comment>
<feature type="compositionally biased region" description="Basic residues" evidence="4">
    <location>
        <begin position="1"/>
        <end position="17"/>
    </location>
</feature>